<dbReference type="InterPro" id="IPR027396">
    <property type="entry name" value="DsrEFH-like"/>
</dbReference>
<sequence length="99" mass="10537">MSKIGVLVATDEFPGCATGLLRQAAANGAEAACFLTDAGVKVLQDPEFRAAAEEAGAGVTVCEHSWERFKLGEPLPGYQYASQYQNALMMGWAEKVLVL</sequence>
<dbReference type="RefSeq" id="WP_054966846.1">
    <property type="nucleotide sequence ID" value="NZ_FMUN01000001.1"/>
</dbReference>
<protein>
    <recommendedName>
        <fullName evidence="3">DsrE/DsrF-like family protein</fullName>
    </recommendedName>
</protein>
<dbReference type="AlphaFoldDB" id="A0A0N8PML0"/>
<gene>
    <name evidence="1" type="ORF">SAMN05661077_0483</name>
</gene>
<reference evidence="2" key="1">
    <citation type="submission" date="2016-10" db="EMBL/GenBank/DDBJ databases">
        <authorList>
            <person name="Varghese N."/>
        </authorList>
    </citation>
    <scope>NUCLEOTIDE SEQUENCE [LARGE SCALE GENOMIC DNA]</scope>
    <source>
        <strain evidence="2">HL 19</strain>
    </source>
</reference>
<dbReference type="SUPFAM" id="SSF75169">
    <property type="entry name" value="DsrEFH-like"/>
    <property type="match status" value="1"/>
</dbReference>
<dbReference type="EMBL" id="FMUN01000001">
    <property type="protein sequence ID" value="SCX79787.1"/>
    <property type="molecule type" value="Genomic_DNA"/>
</dbReference>
<keyword evidence="2" id="KW-1185">Reference proteome</keyword>
<accession>A0A0N8PML0</accession>
<organism evidence="1 2">
    <name type="scientific">Thiohalorhabdus denitrificans</name>
    <dbReference type="NCBI Taxonomy" id="381306"/>
    <lineage>
        <taxon>Bacteria</taxon>
        <taxon>Pseudomonadati</taxon>
        <taxon>Pseudomonadota</taxon>
        <taxon>Gammaproteobacteria</taxon>
        <taxon>Thiohalorhabdales</taxon>
        <taxon>Thiohalorhabdaceae</taxon>
        <taxon>Thiohalorhabdus</taxon>
    </lineage>
</organism>
<evidence type="ECO:0000313" key="2">
    <source>
        <dbReference type="Proteomes" id="UP000183104"/>
    </source>
</evidence>
<evidence type="ECO:0008006" key="3">
    <source>
        <dbReference type="Google" id="ProtNLM"/>
    </source>
</evidence>
<proteinExistence type="predicted"/>
<evidence type="ECO:0000313" key="1">
    <source>
        <dbReference type="EMBL" id="SCX79787.1"/>
    </source>
</evidence>
<name>A0A0N8PML0_9GAMM</name>
<dbReference type="Proteomes" id="UP000183104">
    <property type="component" value="Unassembled WGS sequence"/>
</dbReference>